<keyword evidence="1" id="KW-0732">Signal</keyword>
<dbReference type="OrthoDB" id="1490051at2"/>
<keyword evidence="4" id="KW-1185">Reference proteome</keyword>
<dbReference type="InterPro" id="IPR026444">
    <property type="entry name" value="Secre_tail"/>
</dbReference>
<dbReference type="EMBL" id="OCNH01000001">
    <property type="protein sequence ID" value="SOD78640.1"/>
    <property type="molecule type" value="Genomic_DNA"/>
</dbReference>
<reference evidence="4" key="1">
    <citation type="submission" date="2017-09" db="EMBL/GenBank/DDBJ databases">
        <authorList>
            <person name="Varghese N."/>
            <person name="Submissions S."/>
        </authorList>
    </citation>
    <scope>NUCLEOTIDE SEQUENCE [LARGE SCALE GENOMIC DNA]</scope>
    <source>
        <strain evidence="4">DSM 29961</strain>
    </source>
</reference>
<gene>
    <name evidence="3" type="ORF">SAMN06269250_0563</name>
</gene>
<feature type="signal peptide" evidence="1">
    <location>
        <begin position="1"/>
        <end position="22"/>
    </location>
</feature>
<accession>A0A286F615</accession>
<dbReference type="AlphaFoldDB" id="A0A286F615"/>
<feature type="domain" description="Secretion system C-terminal sorting" evidence="2">
    <location>
        <begin position="272"/>
        <end position="346"/>
    </location>
</feature>
<protein>
    <submittedName>
        <fullName evidence="3">Por secretion system C-terminal sorting domain-containing protein</fullName>
    </submittedName>
</protein>
<evidence type="ECO:0000259" key="2">
    <source>
        <dbReference type="Pfam" id="PF18962"/>
    </source>
</evidence>
<evidence type="ECO:0000313" key="3">
    <source>
        <dbReference type="EMBL" id="SOD78640.1"/>
    </source>
</evidence>
<sequence length="347" mass="38014">MKKYLHGLIACLALFSYQSSFAQCPTKYYTSASTSVNSNGTGTNQVNNAANIVDGDINTPAILTSTLTPGQSVTMSITTELNETVPANTLLYLKANDLAGVTIDVYNGATLIVSPNVTVTTKTASGFSFFELTSTQPITSVKVTYININTQTTQTRLLYEFFAGTQCAPLPVSLTAFTAKAVSGKAVQLNWVTSMERDNDYFVVERSKDLVQFETVGRVKAKEGTQGNTYDFVDEHPYFGTSYYRLKQTDLNGTSALLRTASVILRSDSYGIFPNPVIDNKFVLRLDEPQTAEVALYSSDGRLIPIQKTGTDEGLLMLKSTRKLTTGIYLITVKERAQTRTHRVVVE</sequence>
<dbReference type="Proteomes" id="UP000219452">
    <property type="component" value="Unassembled WGS sequence"/>
</dbReference>
<proteinExistence type="predicted"/>
<dbReference type="Pfam" id="PF18962">
    <property type="entry name" value="Por_Secre_tail"/>
    <property type="match status" value="1"/>
</dbReference>
<dbReference type="RefSeq" id="WP_097124276.1">
    <property type="nucleotide sequence ID" value="NZ_OCNH01000001.1"/>
</dbReference>
<name>A0A286F615_9BACT</name>
<evidence type="ECO:0000256" key="1">
    <source>
        <dbReference type="SAM" id="SignalP"/>
    </source>
</evidence>
<evidence type="ECO:0000313" key="4">
    <source>
        <dbReference type="Proteomes" id="UP000219452"/>
    </source>
</evidence>
<feature type="chain" id="PRO_5012583546" evidence="1">
    <location>
        <begin position="23"/>
        <end position="347"/>
    </location>
</feature>
<organism evidence="3 4">
    <name type="scientific">Spirosoma fluviale</name>
    <dbReference type="NCBI Taxonomy" id="1597977"/>
    <lineage>
        <taxon>Bacteria</taxon>
        <taxon>Pseudomonadati</taxon>
        <taxon>Bacteroidota</taxon>
        <taxon>Cytophagia</taxon>
        <taxon>Cytophagales</taxon>
        <taxon>Cytophagaceae</taxon>
        <taxon>Spirosoma</taxon>
    </lineage>
</organism>
<dbReference type="NCBIfam" id="TIGR04183">
    <property type="entry name" value="Por_Secre_tail"/>
    <property type="match status" value="1"/>
</dbReference>